<feature type="coiled-coil region" evidence="1">
    <location>
        <begin position="145"/>
        <end position="193"/>
    </location>
</feature>
<dbReference type="InterPro" id="IPR052111">
    <property type="entry name" value="Spermatogenesis_Ciliary_MAP"/>
</dbReference>
<dbReference type="PANTHER" id="PTHR12509">
    <property type="entry name" value="SPERMATOGENESIS-ASSOCIATED 4-RELATED"/>
    <property type="match status" value="1"/>
</dbReference>
<evidence type="ECO:0000256" key="1">
    <source>
        <dbReference type="SAM" id="Coils"/>
    </source>
</evidence>
<reference evidence="3" key="2">
    <citation type="submission" date="2021-08" db="EMBL/GenBank/DDBJ databases">
        <authorList>
            <person name="Eriksson T."/>
        </authorList>
    </citation>
    <scope>NUCLEOTIDE SEQUENCE</scope>
    <source>
        <strain evidence="3">Stoneville</strain>
        <tissue evidence="3">Whole head</tissue>
    </source>
</reference>
<dbReference type="PROSITE" id="PS50021">
    <property type="entry name" value="CH"/>
    <property type="match status" value="1"/>
</dbReference>
<sequence>MDGDYEELYKWIEEHSITRPKRNINRDFADALPLVEILKQHYPKLVEVHNYSPKNSFSQKLINWETLNNKVLKKIRITLTKKRIEQLAKAEVGVIEKLLMEVKKKVESKSTGDENYEVFYLEGSNSPVSKVHSLPSKRMVPTAVLEKMQADLEEKNEAVEILKNKVDHLENLLHIKEERIKDLSVQLQNMANQSARPESGPGAKFFGFFQSSSNVVADPIKNE</sequence>
<reference evidence="3" key="1">
    <citation type="journal article" date="2020" name="J Insects Food Feed">
        <title>The yellow mealworm (Tenebrio molitor) genome: a resource for the emerging insects as food and feed industry.</title>
        <authorList>
            <person name="Eriksson T."/>
            <person name="Andere A."/>
            <person name="Kelstrup H."/>
            <person name="Emery V."/>
            <person name="Picard C."/>
        </authorList>
    </citation>
    <scope>NUCLEOTIDE SEQUENCE</scope>
    <source>
        <strain evidence="3">Stoneville</strain>
        <tissue evidence="3">Whole head</tissue>
    </source>
</reference>
<evidence type="ECO:0000313" key="3">
    <source>
        <dbReference type="EMBL" id="KAH0809205.1"/>
    </source>
</evidence>
<evidence type="ECO:0000259" key="2">
    <source>
        <dbReference type="PROSITE" id="PS50021"/>
    </source>
</evidence>
<dbReference type="GO" id="GO:0051493">
    <property type="term" value="P:regulation of cytoskeleton organization"/>
    <property type="evidence" value="ECO:0007669"/>
    <property type="project" value="TreeGrafter"/>
</dbReference>
<keyword evidence="1" id="KW-0175">Coiled coil</keyword>
<dbReference type="Pfam" id="PF06294">
    <property type="entry name" value="CH_2"/>
    <property type="match status" value="1"/>
</dbReference>
<dbReference type="Gene3D" id="1.10.418.10">
    <property type="entry name" value="Calponin-like domain"/>
    <property type="match status" value="1"/>
</dbReference>
<dbReference type="GO" id="GO:0005930">
    <property type="term" value="C:axoneme"/>
    <property type="evidence" value="ECO:0007669"/>
    <property type="project" value="TreeGrafter"/>
</dbReference>
<dbReference type="GO" id="GO:0008017">
    <property type="term" value="F:microtubule binding"/>
    <property type="evidence" value="ECO:0007669"/>
    <property type="project" value="TreeGrafter"/>
</dbReference>
<evidence type="ECO:0000313" key="4">
    <source>
        <dbReference type="Proteomes" id="UP000719412"/>
    </source>
</evidence>
<dbReference type="EMBL" id="JABDTM020028278">
    <property type="protein sequence ID" value="KAH0809205.1"/>
    <property type="molecule type" value="Genomic_DNA"/>
</dbReference>
<organism evidence="3 4">
    <name type="scientific">Tenebrio molitor</name>
    <name type="common">Yellow mealworm beetle</name>
    <dbReference type="NCBI Taxonomy" id="7067"/>
    <lineage>
        <taxon>Eukaryota</taxon>
        <taxon>Metazoa</taxon>
        <taxon>Ecdysozoa</taxon>
        <taxon>Arthropoda</taxon>
        <taxon>Hexapoda</taxon>
        <taxon>Insecta</taxon>
        <taxon>Pterygota</taxon>
        <taxon>Neoptera</taxon>
        <taxon>Endopterygota</taxon>
        <taxon>Coleoptera</taxon>
        <taxon>Polyphaga</taxon>
        <taxon>Cucujiformia</taxon>
        <taxon>Tenebrionidae</taxon>
        <taxon>Tenebrio</taxon>
    </lineage>
</organism>
<dbReference type="InterPro" id="IPR010441">
    <property type="entry name" value="CH_2"/>
</dbReference>
<dbReference type="InterPro" id="IPR001715">
    <property type="entry name" value="CH_dom"/>
</dbReference>
<accession>A0A8J6H6W4</accession>
<dbReference type="FunFam" id="1.10.418.10:FF:000059">
    <property type="entry name" value="RIKEN cDNA 6430531B16 gene"/>
    <property type="match status" value="1"/>
</dbReference>
<dbReference type="Proteomes" id="UP000719412">
    <property type="component" value="Unassembled WGS sequence"/>
</dbReference>
<protein>
    <recommendedName>
        <fullName evidence="2">Calponin-homology (CH) domain-containing protein</fullName>
    </recommendedName>
</protein>
<feature type="domain" description="Calponin-homology (CH)" evidence="2">
    <location>
        <begin position="2"/>
        <end position="107"/>
    </location>
</feature>
<dbReference type="PANTHER" id="PTHR12509:SF9">
    <property type="entry name" value="SPERM FLAGELLAR PROTEIN 1 ISOFORM X1"/>
    <property type="match status" value="1"/>
</dbReference>
<gene>
    <name evidence="3" type="ORF">GEV33_013587</name>
</gene>
<name>A0A8J6H6W4_TENMO</name>
<comment type="caution">
    <text evidence="3">The sequence shown here is derived from an EMBL/GenBank/DDBJ whole genome shotgun (WGS) entry which is preliminary data.</text>
</comment>
<keyword evidence="4" id="KW-1185">Reference proteome</keyword>
<dbReference type="AlphaFoldDB" id="A0A8J6H6W4"/>
<dbReference type="InterPro" id="IPR036872">
    <property type="entry name" value="CH_dom_sf"/>
</dbReference>
<dbReference type="SUPFAM" id="SSF47576">
    <property type="entry name" value="Calponin-homology domain, CH-domain"/>
    <property type="match status" value="1"/>
</dbReference>
<proteinExistence type="predicted"/>